<feature type="domain" description="HAMP" evidence="9">
    <location>
        <begin position="206"/>
        <end position="258"/>
    </location>
</feature>
<dbReference type="GO" id="GO:0007165">
    <property type="term" value="P:signal transduction"/>
    <property type="evidence" value="ECO:0007669"/>
    <property type="project" value="UniProtKB-KW"/>
</dbReference>
<evidence type="ECO:0000256" key="7">
    <source>
        <dbReference type="SAM" id="Phobius"/>
    </source>
</evidence>
<dbReference type="CDD" id="cd06225">
    <property type="entry name" value="HAMP"/>
    <property type="match status" value="1"/>
</dbReference>
<protein>
    <submittedName>
        <fullName evidence="10">Methyl-accepting chemotaxis protein</fullName>
    </submittedName>
</protein>
<dbReference type="RefSeq" id="WP_148450716.1">
    <property type="nucleotide sequence ID" value="NZ_VSDO01000001.1"/>
</dbReference>
<comment type="subcellular location">
    <subcellularLocation>
        <location evidence="1">Cell membrane</location>
    </subcellularLocation>
</comment>
<dbReference type="Proteomes" id="UP000325218">
    <property type="component" value="Unassembled WGS sequence"/>
</dbReference>
<reference evidence="10 11" key="1">
    <citation type="submission" date="2019-08" db="EMBL/GenBank/DDBJ databases">
        <title>Genome sequencing of Paenibacillus faecis DSM 23593(T).</title>
        <authorList>
            <person name="Kook J.-K."/>
            <person name="Park S.-N."/>
            <person name="Lim Y.K."/>
        </authorList>
    </citation>
    <scope>NUCLEOTIDE SEQUENCE [LARGE SCALE GENOMIC DNA]</scope>
    <source>
        <strain evidence="10 11">DSM 23593</strain>
    </source>
</reference>
<dbReference type="GO" id="GO:0005886">
    <property type="term" value="C:plasma membrane"/>
    <property type="evidence" value="ECO:0007669"/>
    <property type="project" value="UniProtKB-SubCell"/>
</dbReference>
<keyword evidence="4 6" id="KW-0807">Transducer</keyword>
<dbReference type="AlphaFoldDB" id="A0A5D0D3I5"/>
<dbReference type="InterPro" id="IPR004089">
    <property type="entry name" value="MCPsignal_dom"/>
</dbReference>
<sequence>MLKVNHSIGRKFMATFAIVIILSSLLFSLSFYFVSMGIINRNVLPQFDRVLQTSSKDIFKEMDTTQALQLLNGKENSRVIVESYLSEKVEEFQLHTAYLLDLKEDQAIVIGVDEGSPMKVGDQLEVQEAMRKAESKGKASISPLYSDQFGSHKTAYIALPGSSALLAVGMDATFIEDKKAEIFWICIGIFLLVILVGMLVAYLNSRRITNPIKKLEEVTSLMAQGDFRQEIGIASKDEVGRLADSFRIMTAQLKAMIGQVLETSRNVVDGSDQLLHSASTFKELTEQSGTATLEIEKGSFTIASTAAENARAMEEISQGVQHIATSSAVVTEKIGQASTEAESGNTLANTAVEQMKAIEQAAIQSRSYISVLNERSESIAAVVGVIMDITKQINILALNAAIEAARAGEHGKGFAVVAEEVRKLAEQSRTATDQIGEYLLSIREEAMNSVNAMELVSHEIKSGRERVDQAGFAFGQLTELIRTINSTIQSVSASTQEVSAGTEEVTASVEEAANITAKSLQSIEQIADYANRQMSEMELHTETVQSLYRQALTLQEAVEKFKI</sequence>
<evidence type="ECO:0000313" key="11">
    <source>
        <dbReference type="Proteomes" id="UP000325218"/>
    </source>
</evidence>
<feature type="transmembrane region" description="Helical" evidence="7">
    <location>
        <begin position="12"/>
        <end position="34"/>
    </location>
</feature>
<evidence type="ECO:0000256" key="5">
    <source>
        <dbReference type="ARBA" id="ARBA00029447"/>
    </source>
</evidence>
<accession>A0A5D0D3I5</accession>
<keyword evidence="3 7" id="KW-0472">Membrane</keyword>
<dbReference type="Pfam" id="PF00015">
    <property type="entry name" value="MCPsignal"/>
    <property type="match status" value="1"/>
</dbReference>
<dbReference type="InterPro" id="IPR003660">
    <property type="entry name" value="HAMP_dom"/>
</dbReference>
<proteinExistence type="inferred from homology"/>
<dbReference type="SMART" id="SM00283">
    <property type="entry name" value="MA"/>
    <property type="match status" value="1"/>
</dbReference>
<organism evidence="10 11">
    <name type="scientific">Paenibacillus faecis</name>
    <dbReference type="NCBI Taxonomy" id="862114"/>
    <lineage>
        <taxon>Bacteria</taxon>
        <taxon>Bacillati</taxon>
        <taxon>Bacillota</taxon>
        <taxon>Bacilli</taxon>
        <taxon>Bacillales</taxon>
        <taxon>Paenibacillaceae</taxon>
        <taxon>Paenibacillus</taxon>
    </lineage>
</organism>
<dbReference type="PANTHER" id="PTHR32089">
    <property type="entry name" value="METHYL-ACCEPTING CHEMOTAXIS PROTEIN MCPB"/>
    <property type="match status" value="1"/>
</dbReference>
<dbReference type="CDD" id="cd11386">
    <property type="entry name" value="MCP_signal"/>
    <property type="match status" value="1"/>
</dbReference>
<dbReference type="SMART" id="SM00304">
    <property type="entry name" value="HAMP"/>
    <property type="match status" value="1"/>
</dbReference>
<dbReference type="Gene3D" id="6.10.340.10">
    <property type="match status" value="1"/>
</dbReference>
<keyword evidence="7" id="KW-0812">Transmembrane</keyword>
<evidence type="ECO:0000313" key="10">
    <source>
        <dbReference type="EMBL" id="TYA15125.1"/>
    </source>
</evidence>
<name>A0A5D0D3I5_9BACL</name>
<feature type="transmembrane region" description="Helical" evidence="7">
    <location>
        <begin position="182"/>
        <end position="203"/>
    </location>
</feature>
<dbReference type="Pfam" id="PF00672">
    <property type="entry name" value="HAMP"/>
    <property type="match status" value="1"/>
</dbReference>
<keyword evidence="11" id="KW-1185">Reference proteome</keyword>
<dbReference type="OrthoDB" id="369835at2"/>
<evidence type="ECO:0000256" key="2">
    <source>
        <dbReference type="ARBA" id="ARBA00022475"/>
    </source>
</evidence>
<dbReference type="PANTHER" id="PTHR32089:SF112">
    <property type="entry name" value="LYSOZYME-LIKE PROTEIN-RELATED"/>
    <property type="match status" value="1"/>
</dbReference>
<keyword evidence="7" id="KW-1133">Transmembrane helix</keyword>
<evidence type="ECO:0000256" key="6">
    <source>
        <dbReference type="PROSITE-ProRule" id="PRU00284"/>
    </source>
</evidence>
<dbReference type="PROSITE" id="PS50111">
    <property type="entry name" value="CHEMOTAXIS_TRANSDUC_2"/>
    <property type="match status" value="1"/>
</dbReference>
<evidence type="ECO:0000259" key="8">
    <source>
        <dbReference type="PROSITE" id="PS50111"/>
    </source>
</evidence>
<dbReference type="SUPFAM" id="SSF58104">
    <property type="entry name" value="Methyl-accepting chemotaxis protein (MCP) signaling domain"/>
    <property type="match status" value="1"/>
</dbReference>
<comment type="caution">
    <text evidence="10">The sequence shown here is derived from an EMBL/GenBank/DDBJ whole genome shotgun (WGS) entry which is preliminary data.</text>
</comment>
<dbReference type="Gene3D" id="1.10.287.950">
    <property type="entry name" value="Methyl-accepting chemotaxis protein"/>
    <property type="match status" value="1"/>
</dbReference>
<gene>
    <name evidence="10" type="ORF">FRY98_05575</name>
</gene>
<evidence type="ECO:0000256" key="4">
    <source>
        <dbReference type="ARBA" id="ARBA00023224"/>
    </source>
</evidence>
<dbReference type="EMBL" id="VSDO01000001">
    <property type="protein sequence ID" value="TYA15125.1"/>
    <property type="molecule type" value="Genomic_DNA"/>
</dbReference>
<evidence type="ECO:0000256" key="3">
    <source>
        <dbReference type="ARBA" id="ARBA00023136"/>
    </source>
</evidence>
<evidence type="ECO:0000256" key="1">
    <source>
        <dbReference type="ARBA" id="ARBA00004236"/>
    </source>
</evidence>
<keyword evidence="2" id="KW-1003">Cell membrane</keyword>
<dbReference type="PROSITE" id="PS50885">
    <property type="entry name" value="HAMP"/>
    <property type="match status" value="1"/>
</dbReference>
<feature type="domain" description="Methyl-accepting transducer" evidence="8">
    <location>
        <begin position="277"/>
        <end position="513"/>
    </location>
</feature>
<evidence type="ECO:0000259" key="9">
    <source>
        <dbReference type="PROSITE" id="PS50885"/>
    </source>
</evidence>
<comment type="similarity">
    <text evidence="5">Belongs to the methyl-accepting chemotaxis (MCP) protein family.</text>
</comment>